<feature type="compositionally biased region" description="Basic residues" evidence="1">
    <location>
        <begin position="130"/>
        <end position="141"/>
    </location>
</feature>
<proteinExistence type="predicted"/>
<evidence type="ECO:0000313" key="3">
    <source>
        <dbReference type="Proteomes" id="UP000594638"/>
    </source>
</evidence>
<dbReference type="Proteomes" id="UP000594638">
    <property type="component" value="Unassembled WGS sequence"/>
</dbReference>
<feature type="compositionally biased region" description="Polar residues" evidence="1">
    <location>
        <begin position="142"/>
        <end position="154"/>
    </location>
</feature>
<dbReference type="Gramene" id="OE9A059159T1">
    <property type="protein sequence ID" value="OE9A059159C1"/>
    <property type="gene ID" value="OE9A059159"/>
</dbReference>
<feature type="compositionally biased region" description="Acidic residues" evidence="1">
    <location>
        <begin position="67"/>
        <end position="84"/>
    </location>
</feature>
<evidence type="ECO:0000313" key="2">
    <source>
        <dbReference type="EMBL" id="CAA2987498.1"/>
    </source>
</evidence>
<protein>
    <submittedName>
        <fullName evidence="2">Uncharacterized protein</fullName>
    </submittedName>
</protein>
<evidence type="ECO:0000256" key="1">
    <source>
        <dbReference type="SAM" id="MobiDB-lite"/>
    </source>
</evidence>
<dbReference type="AlphaFoldDB" id="A0A8S0S696"/>
<feature type="region of interest" description="Disordered" evidence="1">
    <location>
        <begin position="64"/>
        <end position="84"/>
    </location>
</feature>
<feature type="region of interest" description="Disordered" evidence="1">
    <location>
        <begin position="128"/>
        <end position="154"/>
    </location>
</feature>
<accession>A0A8S0S696</accession>
<sequence length="154" mass="17109">MNEDGTEASKTSGSNIVLLGGGILLKPVGGTYLAVDGEQAKEDGEIEEREANLNEDLMVTIENNEQINDEEVQEDDEGVKENDEEVQEKYMERDIAEVAMTVSDIEVECIVEELGKICDCISDSEQRAQQHTRKTVHKVRSSTRVPSKPSRLNL</sequence>
<reference evidence="2 3" key="1">
    <citation type="submission" date="2019-12" db="EMBL/GenBank/DDBJ databases">
        <authorList>
            <person name="Alioto T."/>
            <person name="Alioto T."/>
            <person name="Gomez Garrido J."/>
        </authorList>
    </citation>
    <scope>NUCLEOTIDE SEQUENCE [LARGE SCALE GENOMIC DNA]</scope>
</reference>
<dbReference type="EMBL" id="CACTIH010003928">
    <property type="protein sequence ID" value="CAA2987498.1"/>
    <property type="molecule type" value="Genomic_DNA"/>
</dbReference>
<keyword evidence="3" id="KW-1185">Reference proteome</keyword>
<organism evidence="2 3">
    <name type="scientific">Olea europaea subsp. europaea</name>
    <dbReference type="NCBI Taxonomy" id="158383"/>
    <lineage>
        <taxon>Eukaryota</taxon>
        <taxon>Viridiplantae</taxon>
        <taxon>Streptophyta</taxon>
        <taxon>Embryophyta</taxon>
        <taxon>Tracheophyta</taxon>
        <taxon>Spermatophyta</taxon>
        <taxon>Magnoliopsida</taxon>
        <taxon>eudicotyledons</taxon>
        <taxon>Gunneridae</taxon>
        <taxon>Pentapetalae</taxon>
        <taxon>asterids</taxon>
        <taxon>lamiids</taxon>
        <taxon>Lamiales</taxon>
        <taxon>Oleaceae</taxon>
        <taxon>Oleeae</taxon>
        <taxon>Olea</taxon>
    </lineage>
</organism>
<comment type="caution">
    <text evidence="2">The sequence shown here is derived from an EMBL/GenBank/DDBJ whole genome shotgun (WGS) entry which is preliminary data.</text>
</comment>
<gene>
    <name evidence="2" type="ORF">OLEA9_A059159</name>
</gene>
<name>A0A8S0S696_OLEEU</name>